<dbReference type="Proteomes" id="UP001145109">
    <property type="component" value="Unassembled WGS sequence"/>
</dbReference>
<dbReference type="Gene3D" id="3.90.70.10">
    <property type="entry name" value="Cysteine proteinases"/>
    <property type="match status" value="1"/>
</dbReference>
<dbReference type="EMBL" id="CYXR01000005">
    <property type="protein sequence ID" value="CUM83438.1"/>
    <property type="molecule type" value="Genomic_DNA"/>
</dbReference>
<evidence type="ECO:0008006" key="4">
    <source>
        <dbReference type="Google" id="ProtNLM"/>
    </source>
</evidence>
<reference evidence="2" key="2">
    <citation type="submission" date="2022-09" db="EMBL/GenBank/DDBJ databases">
        <title>Draft genome sequence of Coprococcus comes strain 31264.</title>
        <authorList>
            <person name="Atsushi H."/>
            <person name="Moriya O."/>
            <person name="Mitsuo S."/>
        </authorList>
    </citation>
    <scope>NUCLEOTIDE SEQUENCE</scope>
    <source>
        <strain evidence="2">JCM 31264</strain>
    </source>
</reference>
<reference evidence="1 3" key="1">
    <citation type="submission" date="2015-09" db="EMBL/GenBank/DDBJ databases">
        <authorList>
            <consortium name="Pathogen Informatics"/>
        </authorList>
    </citation>
    <scope>NUCLEOTIDE SEQUENCE [LARGE SCALE GENOMIC DNA]</scope>
    <source>
        <strain evidence="1 3">2789STDY5834962</strain>
    </source>
</reference>
<dbReference type="EMBL" id="BSCI01000022">
    <property type="protein sequence ID" value="GLG88282.1"/>
    <property type="molecule type" value="Genomic_DNA"/>
</dbReference>
<dbReference type="RefSeq" id="WP_055156001.1">
    <property type="nucleotide sequence ID" value="NZ_BSCI01000022.1"/>
</dbReference>
<evidence type="ECO:0000313" key="1">
    <source>
        <dbReference type="EMBL" id="CUM83438.1"/>
    </source>
</evidence>
<sequence>MFKKIAIKTGVLTTVFILAVIVSSYVTNRGNTDMSADMGGATLPRISFMTEGYEVNSLPGYKSDMTLTSMRDTLTPVTNNQLDMNIAKYDNQIQKVYWQVYTLNGKKCIQEGTIKDVQDTVTLNFKNTKILKEERILKVTLYLDNQNIYFYTRIKNSADCNYKKSLDFANDFHNAALENQGDKVESYLETDSSEDSSTYQEVTLASTQSQVTWGSLAPQVSGNVYWEIKECNENYTSLVLKYQVKCTGDTDYADRLYSVKEFFRIRTGEDAQQYLLDYDRTMNQRFDGKTTALNQKGVLVGIAPTDLEYETNTDGTIVAFIEDNQLWHYDKKEDEMSLVFGFADAENMDVRTLCDLHDIRLISVDEKGNTTFTVVGYMNRGVHEGQVGVAVYYFDAEKNSVTEKAFVPSEDGYYLMKEDLGKFVYYSNSDENLYVMIDGTLYLVNLKDNTREVLVKDLEEGQYQVSPDGHLLAYQSEGGKINESQKIIVLNLKTGKSFDITSEGDEYVKPIGFIRNDFAYGMLRGSDAGTNISGQSVYPMYKVDIITQKQEIAKTYEVQDFYILDGYVADNMMTLNRVNRNENTYISTTADYITNNQEKEESNITVETYNDDLRGTLVRLTYENGIKDSKAKILKPKQVLFDKPMVVSFDKPKVKNQYYVYALGSLQGVYEKASYAIQEAEKIKGVVISSSQEYVWESGNTPDIYEVNNMDEFRTGEGESTLAACLNRILKLEGAEDINASTELENGKSPAEILTEATGGEGFDLTGCTPEEIQYTISHETPVVAMLSADHAVLVIGYTSEKYAYIDPADGERHSATPEEMAQMVSGSGNVFFGYVK</sequence>
<dbReference type="SUPFAM" id="SSF82171">
    <property type="entry name" value="DPP6 N-terminal domain-like"/>
    <property type="match status" value="1"/>
</dbReference>
<proteinExistence type="predicted"/>
<gene>
    <name evidence="2" type="ORF">comes_28290</name>
    <name evidence="1" type="ORF">ERS852574_01010</name>
</gene>
<evidence type="ECO:0000313" key="2">
    <source>
        <dbReference type="EMBL" id="GLG88282.1"/>
    </source>
</evidence>
<name>A0A173S248_9FIRM</name>
<protein>
    <recommendedName>
        <fullName evidence="4">Peptidase C39-like domain-containing protein</fullName>
    </recommendedName>
</protein>
<accession>A0A173S248</accession>
<dbReference type="AlphaFoldDB" id="A0A173S248"/>
<organism evidence="1 3">
    <name type="scientific">Coprococcus comes</name>
    <dbReference type="NCBI Taxonomy" id="410072"/>
    <lineage>
        <taxon>Bacteria</taxon>
        <taxon>Bacillati</taxon>
        <taxon>Bacillota</taxon>
        <taxon>Clostridia</taxon>
        <taxon>Lachnospirales</taxon>
        <taxon>Lachnospiraceae</taxon>
        <taxon>Coprococcus</taxon>
    </lineage>
</organism>
<evidence type="ECO:0000313" key="3">
    <source>
        <dbReference type="Proteomes" id="UP000095727"/>
    </source>
</evidence>
<dbReference type="Proteomes" id="UP000095727">
    <property type="component" value="Unassembled WGS sequence"/>
</dbReference>
<reference evidence="2" key="3">
    <citation type="submission" date="2022-11" db="EMBL/GenBank/DDBJ databases">
        <title>Draft genome sequence of Coprococcus comes strain 31264.</title>
        <authorList>
            <person name="Hisatomi A."/>
            <person name="Ohkuma M."/>
            <person name="Sakamoto M."/>
        </authorList>
    </citation>
    <scope>NUCLEOTIDE SEQUENCE</scope>
    <source>
        <strain evidence="2">JCM 31264</strain>
    </source>
</reference>